<evidence type="ECO:0000256" key="1">
    <source>
        <dbReference type="SAM" id="MobiDB-lite"/>
    </source>
</evidence>
<evidence type="ECO:0000313" key="2">
    <source>
        <dbReference type="EMBL" id="GEK84469.1"/>
    </source>
</evidence>
<evidence type="ECO:0000313" key="3">
    <source>
        <dbReference type="EMBL" id="MBA8812025.1"/>
    </source>
</evidence>
<name>A0A7W3PH77_9MICO</name>
<proteinExistence type="predicted"/>
<evidence type="ECO:0000313" key="4">
    <source>
        <dbReference type="Proteomes" id="UP000321154"/>
    </source>
</evidence>
<comment type="caution">
    <text evidence="3">The sequence shown here is derived from an EMBL/GenBank/DDBJ whole genome shotgun (WGS) entry which is preliminary data.</text>
</comment>
<keyword evidence="4" id="KW-1185">Reference proteome</keyword>
<evidence type="ECO:0000313" key="5">
    <source>
        <dbReference type="Proteomes" id="UP000522688"/>
    </source>
</evidence>
<feature type="region of interest" description="Disordered" evidence="1">
    <location>
        <begin position="1"/>
        <end position="24"/>
    </location>
</feature>
<dbReference type="OrthoDB" id="5114755at2"/>
<reference evidence="3 5" key="2">
    <citation type="submission" date="2020-07" db="EMBL/GenBank/DDBJ databases">
        <title>Sequencing the genomes of 1000 actinobacteria strains.</title>
        <authorList>
            <person name="Klenk H.-P."/>
        </authorList>
    </citation>
    <scope>NUCLEOTIDE SEQUENCE [LARGE SCALE GENOMIC DNA]</scope>
    <source>
        <strain evidence="3 5">DSM 10309</strain>
    </source>
</reference>
<dbReference type="AlphaFoldDB" id="A0A7W3PH77"/>
<dbReference type="EMBL" id="BJUV01000039">
    <property type="protein sequence ID" value="GEK84469.1"/>
    <property type="molecule type" value="Genomic_DNA"/>
</dbReference>
<dbReference type="Proteomes" id="UP000321154">
    <property type="component" value="Unassembled WGS sequence"/>
</dbReference>
<accession>A0A7W3PH77</accession>
<protein>
    <submittedName>
        <fullName evidence="3">Uncharacterized protein</fullName>
    </submittedName>
</protein>
<dbReference type="Proteomes" id="UP000522688">
    <property type="component" value="Unassembled WGS sequence"/>
</dbReference>
<sequence>MDTTASGTEQPPALGARPGSATGRLRTERVARLPKAPRFYLTYLSLPHDGDDPSLPLGVCLVLQSIGGRDPRRVEVQLPDGTVRGTQRLRRGSMIGIATAAELQAVVDLGTVFVDWTSRDGVQRTTWLRVPPVPARYRDRSAR</sequence>
<reference evidence="2 4" key="1">
    <citation type="submission" date="2019-07" db="EMBL/GenBank/DDBJ databases">
        <title>Whole genome shotgun sequence of Frigoribacterium faeni NBRC 103066.</title>
        <authorList>
            <person name="Hosoyama A."/>
            <person name="Uohara A."/>
            <person name="Ohji S."/>
            <person name="Ichikawa N."/>
        </authorList>
    </citation>
    <scope>NUCLEOTIDE SEQUENCE [LARGE SCALE GENOMIC DNA]</scope>
    <source>
        <strain evidence="2 4">NBRC 103066</strain>
    </source>
</reference>
<dbReference type="EMBL" id="JACGWW010000001">
    <property type="protein sequence ID" value="MBA8812025.1"/>
    <property type="molecule type" value="Genomic_DNA"/>
</dbReference>
<organism evidence="3 5">
    <name type="scientific">Frigoribacterium faeni</name>
    <dbReference type="NCBI Taxonomy" id="145483"/>
    <lineage>
        <taxon>Bacteria</taxon>
        <taxon>Bacillati</taxon>
        <taxon>Actinomycetota</taxon>
        <taxon>Actinomycetes</taxon>
        <taxon>Micrococcales</taxon>
        <taxon>Microbacteriaceae</taxon>
        <taxon>Frigoribacterium</taxon>
    </lineage>
</organism>
<gene>
    <name evidence="3" type="ORF">FB463_000249</name>
    <name evidence="2" type="ORF">FFA01_27780</name>
</gene>
<dbReference type="RefSeq" id="WP_146856794.1">
    <property type="nucleotide sequence ID" value="NZ_BAAAHR010000002.1"/>
</dbReference>